<dbReference type="RefSeq" id="WP_064398487.1">
    <property type="nucleotide sequence ID" value="NZ_LQIR01000034.1"/>
</dbReference>
<dbReference type="AlphaFoldDB" id="A0A101A3K7"/>
<dbReference type="Gene3D" id="3.90.640.20">
    <property type="entry name" value="Heat-shock cognate protein, ATPase"/>
    <property type="match status" value="1"/>
</dbReference>
<dbReference type="InterPro" id="IPR053421">
    <property type="entry name" value="Esterase_Immunogenic_RsiV"/>
</dbReference>
<feature type="signal peptide" evidence="1">
    <location>
        <begin position="1"/>
        <end position="25"/>
    </location>
</feature>
<gene>
    <name evidence="3" type="ORF">AU192_20025</name>
</gene>
<evidence type="ECO:0000259" key="2">
    <source>
        <dbReference type="Pfam" id="PF11738"/>
    </source>
</evidence>
<dbReference type="InterPro" id="IPR021729">
    <property type="entry name" value="DUF3298"/>
</dbReference>
<dbReference type="Pfam" id="PF11738">
    <property type="entry name" value="DUF3298"/>
    <property type="match status" value="1"/>
</dbReference>
<protein>
    <recommendedName>
        <fullName evidence="2">DUF3298 domain-containing protein</fullName>
    </recommendedName>
</protein>
<feature type="chain" id="PRO_5007092489" description="DUF3298 domain-containing protein" evidence="1">
    <location>
        <begin position="26"/>
        <end position="230"/>
    </location>
</feature>
<organism evidence="3 4">
    <name type="scientific">Mycobacterium lehmannii</name>
    <dbReference type="NCBI Taxonomy" id="2048550"/>
    <lineage>
        <taxon>Bacteria</taxon>
        <taxon>Bacillati</taxon>
        <taxon>Actinomycetota</taxon>
        <taxon>Actinomycetes</taxon>
        <taxon>Mycobacteriales</taxon>
        <taxon>Mycobacteriaceae</taxon>
        <taxon>Mycobacterium</taxon>
    </lineage>
</organism>
<sequence>MRNFRWTALVAVAAVAGTVAIPAAAAQPGCADLQGTVGPDQICRVNVEKPNYTYELSFPNDYPDQAPLVAYLTQARDGFVNVAENPGADGMRYELDAEGTGYRSGPPTTGTRSVVFSVWQNVGGVRPQTFYQSFNWNLATNAPITFDTLFRPGSEPMDVIYREVDRYLERQGLMAPVPPGQGTDPANYQNFALTDDSLIFFFSQGGLFPESAGPVQATVPRAAVAPMLAL</sequence>
<evidence type="ECO:0000256" key="1">
    <source>
        <dbReference type="SAM" id="SignalP"/>
    </source>
</evidence>
<keyword evidence="4" id="KW-1185">Reference proteome</keyword>
<proteinExistence type="predicted"/>
<dbReference type="Gene3D" id="3.30.565.40">
    <property type="entry name" value="Fervidobacterium nodosum Rt17-B1 like"/>
    <property type="match status" value="1"/>
</dbReference>
<feature type="domain" description="DUF3298" evidence="2">
    <location>
        <begin position="148"/>
        <end position="221"/>
    </location>
</feature>
<dbReference type="NCBIfam" id="NF043047">
    <property type="entry name" value="EstaseRv3036c"/>
    <property type="match status" value="1"/>
</dbReference>
<name>A0A101A3K7_9MYCO</name>
<evidence type="ECO:0000313" key="4">
    <source>
        <dbReference type="Proteomes" id="UP000053707"/>
    </source>
</evidence>
<evidence type="ECO:0000313" key="3">
    <source>
        <dbReference type="EMBL" id="KUI12351.1"/>
    </source>
</evidence>
<dbReference type="InterPro" id="IPR037126">
    <property type="entry name" value="PdaC/RsiV-like_sf"/>
</dbReference>
<accession>A0A101A3K7</accession>
<keyword evidence="1" id="KW-0732">Signal</keyword>
<reference evidence="3 4" key="1">
    <citation type="submission" date="2016-01" db="EMBL/GenBank/DDBJ databases">
        <authorList>
            <consortium name="TB Trials Study Group"/>
            <person name="Sutton G."/>
            <person name="Brinkac L."/>
            <person name="Sanka R."/>
            <person name="Adams M."/>
            <person name="Lau E.L."/>
            <person name="Macaden R."/>
            <person name="Grewal H.M.S."/>
        </authorList>
    </citation>
    <scope>NUCLEOTIDE SEQUENCE [LARGE SCALE GENOMIC DNA]</scope>
    <source>
        <strain evidence="3 4">IS-1744</strain>
    </source>
</reference>
<dbReference type="Proteomes" id="UP000053707">
    <property type="component" value="Unassembled WGS sequence"/>
</dbReference>
<dbReference type="EMBL" id="LQIR01000034">
    <property type="protein sequence ID" value="KUI12351.1"/>
    <property type="molecule type" value="Genomic_DNA"/>
</dbReference>
<comment type="caution">
    <text evidence="3">The sequence shown here is derived from an EMBL/GenBank/DDBJ whole genome shotgun (WGS) entry which is preliminary data.</text>
</comment>